<keyword evidence="11 17" id="KW-0472">Membrane</keyword>
<evidence type="ECO:0000256" key="1">
    <source>
        <dbReference type="ARBA" id="ARBA00004251"/>
    </source>
</evidence>
<dbReference type="InterPro" id="IPR000033">
    <property type="entry name" value="LDLR_classB_rpt"/>
</dbReference>
<evidence type="ECO:0000256" key="14">
    <source>
        <dbReference type="ARBA" id="ARBA00038070"/>
    </source>
</evidence>
<feature type="transmembrane region" description="Helical" evidence="17">
    <location>
        <begin position="503"/>
        <end position="525"/>
    </location>
</feature>
<evidence type="ECO:0000256" key="8">
    <source>
        <dbReference type="ARBA" id="ARBA00022871"/>
    </source>
</evidence>
<evidence type="ECO:0000256" key="7">
    <source>
        <dbReference type="ARBA" id="ARBA00022782"/>
    </source>
</evidence>
<dbReference type="InterPro" id="IPR050778">
    <property type="entry name" value="Cueball_EGF_LRP_Nidogen"/>
</dbReference>
<protein>
    <recommendedName>
        <fullName evidence="15">Protein cueball</fullName>
    </recommendedName>
</protein>
<dbReference type="GO" id="GO:0042813">
    <property type="term" value="F:Wnt receptor activity"/>
    <property type="evidence" value="ECO:0007669"/>
    <property type="project" value="TreeGrafter"/>
</dbReference>
<keyword evidence="3 16" id="KW-0245">EGF-like domain</keyword>
<evidence type="ECO:0000256" key="16">
    <source>
        <dbReference type="PROSITE-ProRule" id="PRU00076"/>
    </source>
</evidence>
<dbReference type="EMBL" id="GANO01000314">
    <property type="protein sequence ID" value="JAB59557.1"/>
    <property type="molecule type" value="mRNA"/>
</dbReference>
<accession>U5EZR2</accession>
<dbReference type="GO" id="GO:0007283">
    <property type="term" value="P:spermatogenesis"/>
    <property type="evidence" value="ECO:0007669"/>
    <property type="project" value="UniProtKB-KW"/>
</dbReference>
<feature type="disulfide bond" evidence="16">
    <location>
        <begin position="428"/>
        <end position="438"/>
    </location>
</feature>
<keyword evidence="7" id="KW-0221">Differentiation</keyword>
<keyword evidence="5 18" id="KW-0732">Signal</keyword>
<evidence type="ECO:0000256" key="18">
    <source>
        <dbReference type="SAM" id="SignalP"/>
    </source>
</evidence>
<feature type="disulfide bond" evidence="16">
    <location>
        <begin position="379"/>
        <end position="388"/>
    </location>
</feature>
<keyword evidence="8" id="KW-0744">Spermatogenesis</keyword>
<dbReference type="Gene3D" id="2.10.25.10">
    <property type="entry name" value="Laminin"/>
    <property type="match status" value="2"/>
</dbReference>
<dbReference type="AlphaFoldDB" id="U5EZR2"/>
<feature type="chain" id="PRO_5004659913" description="Protein cueball" evidence="18">
    <location>
        <begin position="25"/>
        <end position="614"/>
    </location>
</feature>
<keyword evidence="13" id="KW-0325">Glycoprotein</keyword>
<reference evidence="20" key="1">
    <citation type="journal article" date="2014" name="Insect Biochem. Mol. Biol.">
        <title>An insight into the sialome of the frog biting fly, Corethrella appendiculata.</title>
        <authorList>
            <person name="Ribeiro J.M.C."/>
            <person name="Chagas A.C."/>
            <person name="Pham V.M."/>
            <person name="Lounibos L.P."/>
            <person name="Calvo E."/>
        </authorList>
    </citation>
    <scope>NUCLEOTIDE SEQUENCE</scope>
    <source>
        <tissue evidence="20">Salivary glands</tissue>
    </source>
</reference>
<dbReference type="SUPFAM" id="SSF57196">
    <property type="entry name" value="EGF/Laminin"/>
    <property type="match status" value="2"/>
</dbReference>
<dbReference type="SMART" id="SM00181">
    <property type="entry name" value="EGF"/>
    <property type="match status" value="3"/>
</dbReference>
<dbReference type="GO" id="GO:0005886">
    <property type="term" value="C:plasma membrane"/>
    <property type="evidence" value="ECO:0007669"/>
    <property type="project" value="UniProtKB-SubCell"/>
</dbReference>
<keyword evidence="2" id="KW-1003">Cell membrane</keyword>
<dbReference type="GO" id="GO:0017147">
    <property type="term" value="F:Wnt-protein binding"/>
    <property type="evidence" value="ECO:0007669"/>
    <property type="project" value="TreeGrafter"/>
</dbReference>
<comment type="similarity">
    <text evidence="14">Belongs to the cueball family.</text>
</comment>
<dbReference type="InterPro" id="IPR011042">
    <property type="entry name" value="6-blade_b-propeller_TolB-like"/>
</dbReference>
<sequence length="614" mass="71012">MCKSFCPAIILINLFTFCLNSVFSWDFAVSTGNKILFYNSTFTKITEDAHRFTSINVLTYNEIENKIYFNDLKFTESYIFELDISPTDFLNSRTNKLMKKYFNEKITGIAYDPIDDTLYWSDSETRKIYRLVLNNSKFDEDKAENLDDLKPEIFYSLKNDSQENEPQRLALDLCNRYLYFINYKYRDSKIERISLDVAGEHNVIVDKLYMPIGLTIDYYTNRLLWTDTNGGSKFFIQSSQLDGTKESNVFVTSSITIYDLTFDERNIYFTDNNNDFIWSLPKNNSDNRQPIPVIQFSLEHKPGSIIRKNNLIETKNPHCEKSIKIIEEKIQIQNSKKNFDSHFQRDDETLFAMQSINEKDSKFCFNNGELNPKTGECRCTDSFTGRHCEIPTCYNYCLNDGNCNMNEDYPKCSCQIGFKGSRCEINLCLNYCLNGGTCSPKHNEPICKCVNESYTGLRCEQFDEISFNNEVSRGKSNADENLLPPQQQPLKCYGTNNSFNKTLVFTSLSLTASFVIILVIILFVCKTHKTLRPRIKKTYVVQKNLTPLTSRPLSPITEQCQITIEDCCNMNICDTPCFDPKYIQEHTTSSISNNSNGKKEDKRTLIDNMESCGE</sequence>
<dbReference type="GO" id="GO:0048477">
    <property type="term" value="P:oogenesis"/>
    <property type="evidence" value="ECO:0007669"/>
    <property type="project" value="UniProtKB-KW"/>
</dbReference>
<keyword evidence="9" id="KW-0896">Oogenesis</keyword>
<feature type="domain" description="EGF-like" evidence="19">
    <location>
        <begin position="424"/>
        <end position="460"/>
    </location>
</feature>
<proteinExistence type="evidence at transcript level"/>
<evidence type="ECO:0000256" key="2">
    <source>
        <dbReference type="ARBA" id="ARBA00022475"/>
    </source>
</evidence>
<keyword evidence="6" id="KW-0677">Repeat</keyword>
<organism evidence="20">
    <name type="scientific">Corethrella appendiculata</name>
    <dbReference type="NCBI Taxonomy" id="1370023"/>
    <lineage>
        <taxon>Eukaryota</taxon>
        <taxon>Metazoa</taxon>
        <taxon>Ecdysozoa</taxon>
        <taxon>Arthropoda</taxon>
        <taxon>Hexapoda</taxon>
        <taxon>Insecta</taxon>
        <taxon>Pterygota</taxon>
        <taxon>Neoptera</taxon>
        <taxon>Endopterygota</taxon>
        <taxon>Diptera</taxon>
        <taxon>Nematocera</taxon>
        <taxon>Culicoidea</taxon>
        <taxon>Chaoboridae</taxon>
        <taxon>Corethrella</taxon>
    </lineage>
</organism>
<evidence type="ECO:0000256" key="13">
    <source>
        <dbReference type="ARBA" id="ARBA00023180"/>
    </source>
</evidence>
<dbReference type="Gene3D" id="2.120.10.30">
    <property type="entry name" value="TolB, C-terminal domain"/>
    <property type="match status" value="1"/>
</dbReference>
<dbReference type="SMART" id="SM00135">
    <property type="entry name" value="LY"/>
    <property type="match status" value="4"/>
</dbReference>
<dbReference type="InterPro" id="IPR000742">
    <property type="entry name" value="EGF"/>
</dbReference>
<dbReference type="PANTHER" id="PTHR46513">
    <property type="entry name" value="VITELLOGENIN RECEPTOR-LIKE PROTEIN-RELATED-RELATED"/>
    <property type="match status" value="1"/>
</dbReference>
<evidence type="ECO:0000256" key="17">
    <source>
        <dbReference type="SAM" id="Phobius"/>
    </source>
</evidence>
<evidence type="ECO:0000256" key="10">
    <source>
        <dbReference type="ARBA" id="ARBA00022989"/>
    </source>
</evidence>
<evidence type="ECO:0000256" key="12">
    <source>
        <dbReference type="ARBA" id="ARBA00023157"/>
    </source>
</evidence>
<evidence type="ECO:0000256" key="3">
    <source>
        <dbReference type="ARBA" id="ARBA00022536"/>
    </source>
</evidence>
<dbReference type="PANTHER" id="PTHR46513:SF42">
    <property type="entry name" value="PROTEIN CUEBALL"/>
    <property type="match status" value="1"/>
</dbReference>
<keyword evidence="4 17" id="KW-0812">Transmembrane</keyword>
<evidence type="ECO:0000256" key="4">
    <source>
        <dbReference type="ARBA" id="ARBA00022692"/>
    </source>
</evidence>
<name>U5EZR2_9DIPT</name>
<dbReference type="PROSITE" id="PS50026">
    <property type="entry name" value="EGF_3"/>
    <property type="match status" value="2"/>
</dbReference>
<comment type="caution">
    <text evidence="16">Lacks conserved residue(s) required for the propagation of feature annotation.</text>
</comment>
<feature type="domain" description="EGF-like" evidence="19">
    <location>
        <begin position="355"/>
        <end position="389"/>
    </location>
</feature>
<feature type="signal peptide" evidence="18">
    <location>
        <begin position="1"/>
        <end position="24"/>
    </location>
</feature>
<evidence type="ECO:0000259" key="19">
    <source>
        <dbReference type="PROSITE" id="PS50026"/>
    </source>
</evidence>
<comment type="subcellular location">
    <subcellularLocation>
        <location evidence="1">Cell membrane</location>
        <topology evidence="1">Single-pass type I membrane protein</topology>
    </subcellularLocation>
</comment>
<evidence type="ECO:0000313" key="20">
    <source>
        <dbReference type="EMBL" id="JAB59557.1"/>
    </source>
</evidence>
<keyword evidence="10 17" id="KW-1133">Transmembrane helix</keyword>
<evidence type="ECO:0000256" key="5">
    <source>
        <dbReference type="ARBA" id="ARBA00022729"/>
    </source>
</evidence>
<evidence type="ECO:0000256" key="11">
    <source>
        <dbReference type="ARBA" id="ARBA00023136"/>
    </source>
</evidence>
<evidence type="ECO:0000256" key="9">
    <source>
        <dbReference type="ARBA" id="ARBA00022943"/>
    </source>
</evidence>
<keyword evidence="12 16" id="KW-1015">Disulfide bond</keyword>
<evidence type="ECO:0000256" key="15">
    <source>
        <dbReference type="ARBA" id="ARBA00040020"/>
    </source>
</evidence>
<dbReference type="GO" id="GO:0060070">
    <property type="term" value="P:canonical Wnt signaling pathway"/>
    <property type="evidence" value="ECO:0007669"/>
    <property type="project" value="TreeGrafter"/>
</dbReference>
<evidence type="ECO:0000256" key="6">
    <source>
        <dbReference type="ARBA" id="ARBA00022737"/>
    </source>
</evidence>
<dbReference type="SUPFAM" id="SSF63825">
    <property type="entry name" value="YWTD domain"/>
    <property type="match status" value="1"/>
</dbReference>